<dbReference type="AlphaFoldDB" id="A0A813L5Z2"/>
<organism evidence="1 2">
    <name type="scientific">Polarella glacialis</name>
    <name type="common">Dinoflagellate</name>
    <dbReference type="NCBI Taxonomy" id="89957"/>
    <lineage>
        <taxon>Eukaryota</taxon>
        <taxon>Sar</taxon>
        <taxon>Alveolata</taxon>
        <taxon>Dinophyceae</taxon>
        <taxon>Suessiales</taxon>
        <taxon>Suessiaceae</taxon>
        <taxon>Polarella</taxon>
    </lineage>
</organism>
<accession>A0A813L5Z2</accession>
<comment type="caution">
    <text evidence="1">The sequence shown here is derived from an EMBL/GenBank/DDBJ whole genome shotgun (WGS) entry which is preliminary data.</text>
</comment>
<protein>
    <submittedName>
        <fullName evidence="1">Uncharacterized protein</fullName>
    </submittedName>
</protein>
<proteinExistence type="predicted"/>
<sequence>MSPPLVARCGPNWELHVSTFFENPLPSDVRLVSWLNVLPIWRGSYRNAKKVHDFLVKDVLVEVDRLRSRRAVRRCVSGMQIEFWLIVRRPLPPCVLLGACWLAGTQDESEPAFDPQNWAFGRALKKWSLYLWKFLGSLQLVYQSTAAIELGWVVCQTMLVEVAFCVKRQDARLAKVAELELPQPMRRVRASMLPCCLLLGATALLLLVSAGESPTFSQVVTQATPRVCRYRVGDRVKAKVPIRISNGGRGYYNEGAGFGVPEHLRDAKAETKEMAALLKVVEGGKEGSVVGIITAGEWKNKPEHWKGMPRAGVMVSWDDSVLPIEVAEEMDLVQMEGSVADERRTQRMMKWKRTR</sequence>
<reference evidence="1" key="1">
    <citation type="submission" date="2021-02" db="EMBL/GenBank/DDBJ databases">
        <authorList>
            <person name="Dougan E. K."/>
            <person name="Rhodes N."/>
            <person name="Thang M."/>
            <person name="Chan C."/>
        </authorList>
    </citation>
    <scope>NUCLEOTIDE SEQUENCE</scope>
</reference>
<evidence type="ECO:0000313" key="2">
    <source>
        <dbReference type="Proteomes" id="UP000626109"/>
    </source>
</evidence>
<evidence type="ECO:0000313" key="1">
    <source>
        <dbReference type="EMBL" id="CAE8719988.1"/>
    </source>
</evidence>
<dbReference type="Proteomes" id="UP000626109">
    <property type="component" value="Unassembled WGS sequence"/>
</dbReference>
<gene>
    <name evidence="1" type="ORF">PGLA2088_LOCUS41024</name>
</gene>
<name>A0A813L5Z2_POLGL</name>
<dbReference type="EMBL" id="CAJNNW010033707">
    <property type="protein sequence ID" value="CAE8719988.1"/>
    <property type="molecule type" value="Genomic_DNA"/>
</dbReference>